<keyword evidence="1" id="KW-0812">Transmembrane</keyword>
<organism evidence="2">
    <name type="scientific">Siphoviridae sp. ct3yx7</name>
    <dbReference type="NCBI Taxonomy" id="2825326"/>
    <lineage>
        <taxon>Viruses</taxon>
        <taxon>Duplodnaviria</taxon>
        <taxon>Heunggongvirae</taxon>
        <taxon>Uroviricota</taxon>
        <taxon>Caudoviricetes</taxon>
    </lineage>
</organism>
<name>A0A8S5P461_9CAUD</name>
<proteinExistence type="predicted"/>
<accession>A0A8S5P461</accession>
<evidence type="ECO:0000256" key="1">
    <source>
        <dbReference type="SAM" id="Phobius"/>
    </source>
</evidence>
<reference evidence="2" key="1">
    <citation type="journal article" date="2021" name="Proc. Natl. Acad. Sci. U.S.A.">
        <title>A Catalog of Tens of Thousands of Viruses from Human Metagenomes Reveals Hidden Associations with Chronic Diseases.</title>
        <authorList>
            <person name="Tisza M.J."/>
            <person name="Buck C.B."/>
        </authorList>
    </citation>
    <scope>NUCLEOTIDE SEQUENCE</scope>
    <source>
        <strain evidence="2">Ct3yx7</strain>
    </source>
</reference>
<evidence type="ECO:0000313" key="2">
    <source>
        <dbReference type="EMBL" id="DAE01802.1"/>
    </source>
</evidence>
<feature type="transmembrane region" description="Helical" evidence="1">
    <location>
        <begin position="22"/>
        <end position="43"/>
    </location>
</feature>
<dbReference type="EMBL" id="BK015332">
    <property type="protein sequence ID" value="DAE01802.1"/>
    <property type="molecule type" value="Genomic_DNA"/>
</dbReference>
<keyword evidence="1" id="KW-1133">Transmembrane helix</keyword>
<protein>
    <submittedName>
        <fullName evidence="2">Uncharacterized protein</fullName>
    </submittedName>
</protein>
<sequence length="46" mass="5280">MLCCLQRCVENTYRRTTPPDSLALFCALFPKSRFLLAVFWAIIASI</sequence>
<keyword evidence="1" id="KW-0472">Membrane</keyword>